<evidence type="ECO:0008006" key="3">
    <source>
        <dbReference type="Google" id="ProtNLM"/>
    </source>
</evidence>
<dbReference type="OrthoDB" id="188771at2759"/>
<dbReference type="SUPFAM" id="SSF63501">
    <property type="entry name" value="Frizzled cysteine-rich domain"/>
    <property type="match status" value="1"/>
</dbReference>
<dbReference type="EMBL" id="JAFCMP010000002">
    <property type="protein sequence ID" value="KAG5192782.1"/>
    <property type="molecule type" value="Genomic_DNA"/>
</dbReference>
<comment type="caution">
    <text evidence="1">The sequence shown here is derived from an EMBL/GenBank/DDBJ whole genome shotgun (WGS) entry which is preliminary data.</text>
</comment>
<organism evidence="1 2">
    <name type="scientific">Tribonema minus</name>
    <dbReference type="NCBI Taxonomy" id="303371"/>
    <lineage>
        <taxon>Eukaryota</taxon>
        <taxon>Sar</taxon>
        <taxon>Stramenopiles</taxon>
        <taxon>Ochrophyta</taxon>
        <taxon>PX clade</taxon>
        <taxon>Xanthophyceae</taxon>
        <taxon>Tribonematales</taxon>
        <taxon>Tribonemataceae</taxon>
        <taxon>Tribonema</taxon>
    </lineage>
</organism>
<dbReference type="InterPro" id="IPR036790">
    <property type="entry name" value="Frizzled_dom_sf"/>
</dbReference>
<reference evidence="1" key="1">
    <citation type="submission" date="2021-02" db="EMBL/GenBank/DDBJ databases">
        <title>First Annotated Genome of the Yellow-green Alga Tribonema minus.</title>
        <authorList>
            <person name="Mahan K.M."/>
        </authorList>
    </citation>
    <scope>NUCLEOTIDE SEQUENCE</scope>
    <source>
        <strain evidence="1">UTEX B ZZ1240</strain>
    </source>
</reference>
<dbReference type="Proteomes" id="UP000664859">
    <property type="component" value="Unassembled WGS sequence"/>
</dbReference>
<evidence type="ECO:0000313" key="1">
    <source>
        <dbReference type="EMBL" id="KAG5192782.1"/>
    </source>
</evidence>
<sequence length="274" mass="30628">MTGAKDIKRLSRWLPVRRIFAAVVFTWTATVHGCRLQGLDIGQCNTDVANDELYRLQLMPFCGPYVRYTACLPKQAPLPPSRDHPQGRWWNHTVAHKDDWVREYYERIVGERVAIEKDKSLQKAGRDEFGARGAPVPRFSNNPDCRDAFRNYACWTNFPRCIEETGETLMTCHSACENMMIACRIPKDLWRCGPSEYLNGYSPEAPTLLSGVVTYLRDFYPGQPFAANAFEQTRRQDPLPVCTPSLDGAAAALRAPWAAAALAAALAAVLAACA</sequence>
<evidence type="ECO:0000313" key="2">
    <source>
        <dbReference type="Proteomes" id="UP000664859"/>
    </source>
</evidence>
<gene>
    <name evidence="1" type="ORF">JKP88DRAFT_159754</name>
</gene>
<accession>A0A835ZE42</accession>
<name>A0A835ZE42_9STRA</name>
<keyword evidence="2" id="KW-1185">Reference proteome</keyword>
<proteinExistence type="predicted"/>
<dbReference type="AlphaFoldDB" id="A0A835ZE42"/>
<protein>
    <recommendedName>
        <fullName evidence="3">FZ domain-containing protein</fullName>
    </recommendedName>
</protein>